<protein>
    <recommendedName>
        <fullName evidence="1">HRDC domain-containing protein</fullName>
    </recommendedName>
</protein>
<dbReference type="InterPro" id="IPR036397">
    <property type="entry name" value="RNaseH_sf"/>
</dbReference>
<reference evidence="2" key="1">
    <citation type="submission" date="2018-06" db="EMBL/GenBank/DDBJ databases">
        <authorList>
            <person name="Zhirakovskaya E."/>
        </authorList>
    </citation>
    <scope>NUCLEOTIDE SEQUENCE</scope>
</reference>
<dbReference type="EMBL" id="UOEF01000021">
    <property type="protein sequence ID" value="VAV87763.1"/>
    <property type="molecule type" value="Genomic_DNA"/>
</dbReference>
<dbReference type="GO" id="GO:0006139">
    <property type="term" value="P:nucleobase-containing compound metabolic process"/>
    <property type="evidence" value="ECO:0007669"/>
    <property type="project" value="InterPro"/>
</dbReference>
<dbReference type="GO" id="GO:0003676">
    <property type="term" value="F:nucleic acid binding"/>
    <property type="evidence" value="ECO:0007669"/>
    <property type="project" value="InterPro"/>
</dbReference>
<dbReference type="InterPro" id="IPR002562">
    <property type="entry name" value="3'-5'_exonuclease_dom"/>
</dbReference>
<dbReference type="Gene3D" id="3.30.420.10">
    <property type="entry name" value="Ribonuclease H-like superfamily/Ribonuclease H"/>
    <property type="match status" value="1"/>
</dbReference>
<dbReference type="InterPro" id="IPR010997">
    <property type="entry name" value="HRDC-like_sf"/>
</dbReference>
<dbReference type="Pfam" id="PF01612">
    <property type="entry name" value="DNA_pol_A_exo1"/>
    <property type="match status" value="1"/>
</dbReference>
<dbReference type="GO" id="GO:0008408">
    <property type="term" value="F:3'-5' exonuclease activity"/>
    <property type="evidence" value="ECO:0007669"/>
    <property type="project" value="InterPro"/>
</dbReference>
<name>A0A3B0RTB6_9ZZZZ</name>
<dbReference type="GO" id="GO:0000166">
    <property type="term" value="F:nucleotide binding"/>
    <property type="evidence" value="ECO:0007669"/>
    <property type="project" value="InterPro"/>
</dbReference>
<feature type="domain" description="HRDC" evidence="1">
    <location>
        <begin position="224"/>
        <end position="304"/>
    </location>
</feature>
<dbReference type="InterPro" id="IPR012337">
    <property type="entry name" value="RNaseH-like_sf"/>
</dbReference>
<evidence type="ECO:0000313" key="2">
    <source>
        <dbReference type="EMBL" id="VAV87763.1"/>
    </source>
</evidence>
<evidence type="ECO:0000259" key="1">
    <source>
        <dbReference type="PROSITE" id="PS50967"/>
    </source>
</evidence>
<dbReference type="AlphaFoldDB" id="A0A3B0RTB6"/>
<accession>A0A3B0RTB6</accession>
<dbReference type="InterPro" id="IPR002121">
    <property type="entry name" value="HRDC_dom"/>
</dbReference>
<dbReference type="Pfam" id="PF00570">
    <property type="entry name" value="HRDC"/>
    <property type="match status" value="2"/>
</dbReference>
<dbReference type="PANTHER" id="PTHR47649:SF1">
    <property type="entry name" value="RIBONUCLEASE D"/>
    <property type="match status" value="1"/>
</dbReference>
<dbReference type="SUPFAM" id="SSF47819">
    <property type="entry name" value="HRDC-like"/>
    <property type="match status" value="2"/>
</dbReference>
<dbReference type="PROSITE" id="PS50967">
    <property type="entry name" value="HRDC"/>
    <property type="match status" value="2"/>
</dbReference>
<dbReference type="InterPro" id="IPR051086">
    <property type="entry name" value="RNase_D-like"/>
</dbReference>
<proteinExistence type="predicted"/>
<dbReference type="InterPro" id="IPR044876">
    <property type="entry name" value="HRDC_dom_sf"/>
</dbReference>
<dbReference type="SMART" id="SM00341">
    <property type="entry name" value="HRDC"/>
    <property type="match status" value="2"/>
</dbReference>
<dbReference type="SUPFAM" id="SSF53098">
    <property type="entry name" value="Ribonuclease H-like"/>
    <property type="match status" value="1"/>
</dbReference>
<dbReference type="SMART" id="SM00474">
    <property type="entry name" value="35EXOc"/>
    <property type="match status" value="1"/>
</dbReference>
<sequence length="391" mass="44534">MNKPFVRNEHNLPDTTEIVTTSERLDEVIEEFAKADRIALDIESDGFYRYRDSVCIVTLSTPAINIVLDSLALAESTFKLQKLVERPDIPCLMHSGSNDVVALKRDFGLTFGLMEDTSIAAIMLGLTHTGLATLVEDYLGTKLSKELQRHNWSSRPVEREHVKYLINDTKHLFQLHDLMIEEVRAKGLEHEYLIECRVTTELEARPRVFDPERFRRIKGHGDLSAEHRGSLKAVFAWRDKVAERRDRAAFRVISDYVLLALAKKQPSKASDLNGFRGISDSLLDQESEGIIEALKIGFTQPAPVKIPRDKVERQPKRLSPRQRDQLGKLKRWREAETNAREIGLQAVLPTPALQDLVTDPPRDLEDLASRDRIGRARAEKYGEQILKILNS</sequence>
<feature type="domain" description="HRDC" evidence="1">
    <location>
        <begin position="319"/>
        <end position="391"/>
    </location>
</feature>
<dbReference type="Gene3D" id="1.10.150.80">
    <property type="entry name" value="HRDC domain"/>
    <property type="match status" value="2"/>
</dbReference>
<organism evidence="2">
    <name type="scientific">hydrothermal vent metagenome</name>
    <dbReference type="NCBI Taxonomy" id="652676"/>
    <lineage>
        <taxon>unclassified sequences</taxon>
        <taxon>metagenomes</taxon>
        <taxon>ecological metagenomes</taxon>
    </lineage>
</organism>
<gene>
    <name evidence="2" type="ORF">MNBD_ALPHA04-346</name>
</gene>
<dbReference type="PANTHER" id="PTHR47649">
    <property type="entry name" value="RIBONUCLEASE D"/>
    <property type="match status" value="1"/>
</dbReference>
<dbReference type="CDD" id="cd06142">
    <property type="entry name" value="RNaseD_exo"/>
    <property type="match status" value="1"/>
</dbReference>